<dbReference type="Proteomes" id="UP000274082">
    <property type="component" value="Chromosome 31"/>
</dbReference>
<dbReference type="PRINTS" id="PR00988">
    <property type="entry name" value="URIDINKINASE"/>
</dbReference>
<evidence type="ECO:0000259" key="1">
    <source>
        <dbReference type="Pfam" id="PF00485"/>
    </source>
</evidence>
<protein>
    <submittedName>
        <fullName evidence="2">Uridine kinase-like protein</fullName>
        <ecNumber evidence="2">2.7.1.48</ecNumber>
    </submittedName>
</protein>
<reference evidence="2 3" key="1">
    <citation type="journal article" date="2018" name="Sci. Rep.">
        <title>A complete Leishmania donovani reference genome identifies novel genetic variations associated with virulence.</title>
        <authorList>
            <person name="Lypaczewski P."/>
            <person name="Hoshizaki J."/>
            <person name="Zhang W.-W."/>
            <person name="McCall L.-I."/>
            <person name="Torcivia-Rodriguez J."/>
            <person name="Simonyan V."/>
            <person name="Kaur A."/>
            <person name="Dewar K."/>
            <person name="Matlashewski G."/>
        </authorList>
    </citation>
    <scope>NUCLEOTIDE SEQUENCE [LARGE SCALE GENOMIC DNA]</scope>
    <source>
        <strain evidence="2 3">LdCL</strain>
    </source>
</reference>
<dbReference type="GO" id="GO:0005524">
    <property type="term" value="F:ATP binding"/>
    <property type="evidence" value="ECO:0007669"/>
    <property type="project" value="InterPro"/>
</dbReference>
<dbReference type="Pfam" id="PF00485">
    <property type="entry name" value="PRK"/>
    <property type="match status" value="1"/>
</dbReference>
<dbReference type="VEuPathDB" id="TriTrypDB:LdBPK_312560.1"/>
<dbReference type="EC" id="2.7.1.48" evidence="2"/>
<organism evidence="2 3">
    <name type="scientific">Leishmania donovani</name>
    <dbReference type="NCBI Taxonomy" id="5661"/>
    <lineage>
        <taxon>Eukaryota</taxon>
        <taxon>Discoba</taxon>
        <taxon>Euglenozoa</taxon>
        <taxon>Kinetoplastea</taxon>
        <taxon>Metakinetoplastina</taxon>
        <taxon>Trypanosomatida</taxon>
        <taxon>Trypanosomatidae</taxon>
        <taxon>Leishmaniinae</taxon>
        <taxon>Leishmania</taxon>
    </lineage>
</organism>
<dbReference type="GO" id="GO:0004849">
    <property type="term" value="F:uridine kinase activity"/>
    <property type="evidence" value="ECO:0007669"/>
    <property type="project" value="UniProtKB-EC"/>
</dbReference>
<dbReference type="Gene3D" id="3.40.50.300">
    <property type="entry name" value="P-loop containing nucleotide triphosphate hydrolases"/>
    <property type="match status" value="1"/>
</dbReference>
<feature type="domain" description="Phosphoribulokinase/uridine kinase" evidence="1">
    <location>
        <begin position="78"/>
        <end position="216"/>
    </location>
</feature>
<accession>A0A3S7X4U8</accession>
<dbReference type="AlphaFoldDB" id="A0A3S7X4U8"/>
<dbReference type="InterPro" id="IPR027417">
    <property type="entry name" value="P-loop_NTPase"/>
</dbReference>
<evidence type="ECO:0000313" key="3">
    <source>
        <dbReference type="Proteomes" id="UP000274082"/>
    </source>
</evidence>
<dbReference type="EMBL" id="CP029530">
    <property type="protein sequence ID" value="AYU81462.1"/>
    <property type="molecule type" value="Genomic_DNA"/>
</dbReference>
<dbReference type="VEuPathDB" id="TriTrypDB:LDHU3_31.4590"/>
<name>A0A3S7X4U8_LEIDO</name>
<sequence>MCRYLESAYKDASLLFTGSDSHGVCHARPLLRLGLRQVVAEREHRIGAHPGDRGPNRTDIFCEEFYHRDESNIPESERPSTDYDHPKWLEHDLRATHVCELKAGKTVQMPPYDYVHHARSGSTITTTPTRIIMVEGILFLTNAELCKEMDGLIFVGTARGICLTRRAECDIKECGRTFKSVIEQYATTVRPVHCAYAEPSKLSVDISAPRWKNNGVAFGVLRVTQSHDPPPHTIKCDAAPPGLPNTIVCSVCEPFSLNPLMNTHMREVLSTSLGLLLLCLSYRWTASFFESADRQTHKRPRLPAVQLTSSI</sequence>
<dbReference type="OrthoDB" id="10257085at2759"/>
<dbReference type="VEuPathDB" id="TriTrypDB:LdCL_310033500"/>
<keyword evidence="3" id="KW-1185">Reference proteome</keyword>
<proteinExistence type="predicted"/>
<keyword evidence="2" id="KW-0808">Transferase</keyword>
<dbReference type="SUPFAM" id="SSF52540">
    <property type="entry name" value="P-loop containing nucleoside triphosphate hydrolases"/>
    <property type="match status" value="1"/>
</dbReference>
<dbReference type="InterPro" id="IPR006083">
    <property type="entry name" value="PRK/URK"/>
</dbReference>
<evidence type="ECO:0000313" key="2">
    <source>
        <dbReference type="EMBL" id="AYU81462.1"/>
    </source>
</evidence>
<dbReference type="PANTHER" id="PTHR10285">
    <property type="entry name" value="URIDINE KINASE"/>
    <property type="match status" value="1"/>
</dbReference>
<gene>
    <name evidence="2" type="ORF">LdCL_310033500</name>
</gene>